<accession>A0AAV4R9K5</accession>
<protein>
    <submittedName>
        <fullName evidence="1">Uncharacterized protein</fullName>
    </submittedName>
</protein>
<comment type="caution">
    <text evidence="1">The sequence shown here is derived from an EMBL/GenBank/DDBJ whole genome shotgun (WGS) entry which is preliminary data.</text>
</comment>
<organism evidence="1 2">
    <name type="scientific">Caerostris extrusa</name>
    <name type="common">Bark spider</name>
    <name type="synonym">Caerostris bankana</name>
    <dbReference type="NCBI Taxonomy" id="172846"/>
    <lineage>
        <taxon>Eukaryota</taxon>
        <taxon>Metazoa</taxon>
        <taxon>Ecdysozoa</taxon>
        <taxon>Arthropoda</taxon>
        <taxon>Chelicerata</taxon>
        <taxon>Arachnida</taxon>
        <taxon>Araneae</taxon>
        <taxon>Araneomorphae</taxon>
        <taxon>Entelegynae</taxon>
        <taxon>Araneoidea</taxon>
        <taxon>Araneidae</taxon>
        <taxon>Caerostris</taxon>
    </lineage>
</organism>
<evidence type="ECO:0000313" key="2">
    <source>
        <dbReference type="Proteomes" id="UP001054945"/>
    </source>
</evidence>
<dbReference type="Proteomes" id="UP001054945">
    <property type="component" value="Unassembled WGS sequence"/>
</dbReference>
<sequence length="44" mass="5426">MRETPFSQSINRLGWTCRDRCKEKDKKAKITKWKPQRWERATCQ</sequence>
<reference evidence="1 2" key="1">
    <citation type="submission" date="2021-06" db="EMBL/GenBank/DDBJ databases">
        <title>Caerostris extrusa draft genome.</title>
        <authorList>
            <person name="Kono N."/>
            <person name="Arakawa K."/>
        </authorList>
    </citation>
    <scope>NUCLEOTIDE SEQUENCE [LARGE SCALE GENOMIC DNA]</scope>
</reference>
<keyword evidence="2" id="KW-1185">Reference proteome</keyword>
<dbReference type="EMBL" id="BPLR01007533">
    <property type="protein sequence ID" value="GIY17686.1"/>
    <property type="molecule type" value="Genomic_DNA"/>
</dbReference>
<gene>
    <name evidence="1" type="ORF">CEXT_689601</name>
</gene>
<feature type="non-terminal residue" evidence="1">
    <location>
        <position position="44"/>
    </location>
</feature>
<name>A0AAV4R9K5_CAEEX</name>
<evidence type="ECO:0000313" key="1">
    <source>
        <dbReference type="EMBL" id="GIY17686.1"/>
    </source>
</evidence>
<dbReference type="AlphaFoldDB" id="A0AAV4R9K5"/>
<proteinExistence type="predicted"/>